<gene>
    <name evidence="1" type="ORF">M3B43_11885</name>
</gene>
<reference evidence="1 2" key="1">
    <citation type="submission" date="2022-04" db="EMBL/GenBank/DDBJ databases">
        <title>Human microbiome associated bacterial genomes.</title>
        <authorList>
            <person name="Sandstrom S."/>
            <person name="Salamzade R."/>
            <person name="Kalan L.R."/>
        </authorList>
    </citation>
    <scope>NUCLEOTIDE SEQUENCE [LARGE SCALE GENOMIC DNA]</scope>
    <source>
        <strain evidence="2">p3-SID767</strain>
    </source>
</reference>
<dbReference type="EMBL" id="JALXMO010000058">
    <property type="protein sequence ID" value="MCT1608001.1"/>
    <property type="molecule type" value="Genomic_DNA"/>
</dbReference>
<evidence type="ECO:0000313" key="1">
    <source>
        <dbReference type="EMBL" id="MCT1608001.1"/>
    </source>
</evidence>
<protein>
    <submittedName>
        <fullName evidence="1">Uncharacterized protein</fullName>
    </submittedName>
</protein>
<dbReference type="Proteomes" id="UP001205046">
    <property type="component" value="Unassembled WGS sequence"/>
</dbReference>
<comment type="caution">
    <text evidence="1">The sequence shown here is derived from an EMBL/GenBank/DDBJ whole genome shotgun (WGS) entry which is preliminary data.</text>
</comment>
<proteinExistence type="predicted"/>
<keyword evidence="2" id="KW-1185">Reference proteome</keyword>
<organism evidence="1 2">
    <name type="scientific">Nesterenkonia massiliensis</name>
    <dbReference type="NCBI Taxonomy" id="1232429"/>
    <lineage>
        <taxon>Bacteria</taxon>
        <taxon>Bacillati</taxon>
        <taxon>Actinomycetota</taxon>
        <taxon>Actinomycetes</taxon>
        <taxon>Micrococcales</taxon>
        <taxon>Micrococcaceae</taxon>
        <taxon>Nesterenkonia</taxon>
    </lineage>
</organism>
<accession>A0ABT2HTJ3</accession>
<evidence type="ECO:0000313" key="2">
    <source>
        <dbReference type="Proteomes" id="UP001205046"/>
    </source>
</evidence>
<name>A0ABT2HTJ3_9MICC</name>
<dbReference type="RefSeq" id="WP_260073893.1">
    <property type="nucleotide sequence ID" value="NZ_JALXMO010000058.1"/>
</dbReference>
<sequence length="119" mass="13247">MTLDPNRISLIRRRLKKSTGTDLQARHHYDAMGRYISSEVYPVAVHASNGDGGMTNYVQDKTYDDAEFFAHAPTDLQYLLDLLTPALELLQRTKSPDDAEDTAEICTCKICEALLGPAT</sequence>